<dbReference type="GO" id="GO:0004672">
    <property type="term" value="F:protein kinase activity"/>
    <property type="evidence" value="ECO:0007669"/>
    <property type="project" value="InterPro"/>
</dbReference>
<dbReference type="SUPFAM" id="SSF56112">
    <property type="entry name" value="Protein kinase-like (PK-like)"/>
    <property type="match status" value="1"/>
</dbReference>
<feature type="compositionally biased region" description="Basic and acidic residues" evidence="2">
    <location>
        <begin position="53"/>
        <end position="71"/>
    </location>
</feature>
<dbReference type="InterPro" id="IPR017441">
    <property type="entry name" value="Protein_kinase_ATP_BS"/>
</dbReference>
<dbReference type="AlphaFoldDB" id="A0A813KL22"/>
<keyword evidence="1" id="KW-0547">Nucleotide-binding</keyword>
<dbReference type="PROSITE" id="PS50011">
    <property type="entry name" value="PROTEIN_KINASE_DOM"/>
    <property type="match status" value="1"/>
</dbReference>
<evidence type="ECO:0000256" key="1">
    <source>
        <dbReference type="PROSITE-ProRule" id="PRU10141"/>
    </source>
</evidence>
<dbReference type="Proteomes" id="UP000626109">
    <property type="component" value="Unassembled WGS sequence"/>
</dbReference>
<evidence type="ECO:0000313" key="4">
    <source>
        <dbReference type="EMBL" id="CAE8704117.1"/>
    </source>
</evidence>
<keyword evidence="1" id="KW-0067">ATP-binding</keyword>
<feature type="binding site" evidence="1">
    <location>
        <position position="167"/>
    </location>
    <ligand>
        <name>ATP</name>
        <dbReference type="ChEBI" id="CHEBI:30616"/>
    </ligand>
</feature>
<evidence type="ECO:0000256" key="2">
    <source>
        <dbReference type="SAM" id="MobiDB-lite"/>
    </source>
</evidence>
<feature type="domain" description="Protein kinase" evidence="3">
    <location>
        <begin position="138"/>
        <end position="167"/>
    </location>
</feature>
<protein>
    <recommendedName>
        <fullName evidence="3">Protein kinase domain-containing protein</fullName>
    </recommendedName>
</protein>
<feature type="compositionally biased region" description="Basic residues" evidence="2">
    <location>
        <begin position="34"/>
        <end position="47"/>
    </location>
</feature>
<organism evidence="4 5">
    <name type="scientific">Polarella glacialis</name>
    <name type="common">Dinoflagellate</name>
    <dbReference type="NCBI Taxonomy" id="89957"/>
    <lineage>
        <taxon>Eukaryota</taxon>
        <taxon>Sar</taxon>
        <taxon>Alveolata</taxon>
        <taxon>Dinophyceae</taxon>
        <taxon>Suessiales</taxon>
        <taxon>Suessiaceae</taxon>
        <taxon>Polarella</taxon>
    </lineage>
</organism>
<name>A0A813KL22_POLGL</name>
<comment type="caution">
    <text evidence="4">The sequence shown here is derived from an EMBL/GenBank/DDBJ whole genome shotgun (WGS) entry which is preliminary data.</text>
</comment>
<accession>A0A813KL22</accession>
<evidence type="ECO:0000313" key="5">
    <source>
        <dbReference type="Proteomes" id="UP000626109"/>
    </source>
</evidence>
<dbReference type="GO" id="GO:0005524">
    <property type="term" value="F:ATP binding"/>
    <property type="evidence" value="ECO:0007669"/>
    <property type="project" value="UniProtKB-UniRule"/>
</dbReference>
<evidence type="ECO:0000259" key="3">
    <source>
        <dbReference type="PROSITE" id="PS50011"/>
    </source>
</evidence>
<reference evidence="4" key="1">
    <citation type="submission" date="2021-02" db="EMBL/GenBank/DDBJ databases">
        <authorList>
            <person name="Dougan E. K."/>
            <person name="Rhodes N."/>
            <person name="Thang M."/>
            <person name="Chan C."/>
        </authorList>
    </citation>
    <scope>NUCLEOTIDE SEQUENCE</scope>
</reference>
<proteinExistence type="predicted"/>
<dbReference type="EMBL" id="CAJNNW010030696">
    <property type="protein sequence ID" value="CAE8704117.1"/>
    <property type="molecule type" value="Genomic_DNA"/>
</dbReference>
<feature type="region of interest" description="Disordered" evidence="2">
    <location>
        <begin position="24"/>
        <end position="75"/>
    </location>
</feature>
<sequence>MSSYRGPAKSRTAALPSLLVESADDGASEAKIRGSGHRCCRRQRKQRPAPLFLEEKATDLQDDSADGRTGDAKTQVDVQSASFLDQVFEMVRTGYLPWSEEEPCSVSAGSVSSSRRQSNDKELLDIEKVDYPYFEQNFQPLRLLGRGAFGEVWNCKSRKDGQHYAVK</sequence>
<dbReference type="InterPro" id="IPR011009">
    <property type="entry name" value="Kinase-like_dom_sf"/>
</dbReference>
<dbReference type="PROSITE" id="PS00107">
    <property type="entry name" value="PROTEIN_KINASE_ATP"/>
    <property type="match status" value="1"/>
</dbReference>
<dbReference type="InterPro" id="IPR000719">
    <property type="entry name" value="Prot_kinase_dom"/>
</dbReference>
<gene>
    <name evidence="4" type="ORF">PGLA2088_LOCUS33057</name>
</gene>
<dbReference type="Gene3D" id="3.30.200.20">
    <property type="entry name" value="Phosphorylase Kinase, domain 1"/>
    <property type="match status" value="1"/>
</dbReference>
<feature type="non-terminal residue" evidence="4">
    <location>
        <position position="167"/>
    </location>
</feature>